<reference evidence="4 5" key="1">
    <citation type="submission" date="2022-05" db="EMBL/GenBank/DDBJ databases">
        <authorList>
            <consortium name="Genoscope - CEA"/>
            <person name="William W."/>
        </authorList>
    </citation>
    <scope>NUCLEOTIDE SEQUENCE [LARGE SCALE GENOMIC DNA]</scope>
</reference>
<comment type="caution">
    <text evidence="4">The sequence shown here is derived from an EMBL/GenBank/DDBJ whole genome shotgun (WGS) entry which is preliminary data.</text>
</comment>
<protein>
    <recommendedName>
        <fullName evidence="6">Coiled-coil domain-containing protein 112</fullName>
    </recommendedName>
</protein>
<feature type="region of interest" description="Disordered" evidence="3">
    <location>
        <begin position="1"/>
        <end position="27"/>
    </location>
</feature>
<dbReference type="AlphaFoldDB" id="A0AAU9VUE1"/>
<evidence type="ECO:0000256" key="2">
    <source>
        <dbReference type="SAM" id="Coils"/>
    </source>
</evidence>
<evidence type="ECO:0000256" key="1">
    <source>
        <dbReference type="ARBA" id="ARBA00023054"/>
    </source>
</evidence>
<feature type="region of interest" description="Disordered" evidence="3">
    <location>
        <begin position="282"/>
        <end position="307"/>
    </location>
</feature>
<dbReference type="InterPro" id="IPR039902">
    <property type="entry name" value="CCDC148/CCDC112"/>
</dbReference>
<dbReference type="PANTHER" id="PTHR21549:SF0">
    <property type="entry name" value="COILED-COIL DOMAIN-CONTAINING PROTEIN 112"/>
    <property type="match status" value="1"/>
</dbReference>
<evidence type="ECO:0008006" key="6">
    <source>
        <dbReference type="Google" id="ProtNLM"/>
    </source>
</evidence>
<dbReference type="Proteomes" id="UP001159428">
    <property type="component" value="Unassembled WGS sequence"/>
</dbReference>
<feature type="coiled-coil region" evidence="2">
    <location>
        <begin position="80"/>
        <end position="134"/>
    </location>
</feature>
<feature type="region of interest" description="Disordered" evidence="3">
    <location>
        <begin position="444"/>
        <end position="478"/>
    </location>
</feature>
<keyword evidence="1 2" id="KW-0175">Coiled coil</keyword>
<proteinExistence type="predicted"/>
<accession>A0AAU9VUE1</accession>
<name>A0AAU9VUE1_9CNID</name>
<evidence type="ECO:0000313" key="5">
    <source>
        <dbReference type="Proteomes" id="UP001159428"/>
    </source>
</evidence>
<organism evidence="4 5">
    <name type="scientific">Pocillopora meandrina</name>
    <dbReference type="NCBI Taxonomy" id="46732"/>
    <lineage>
        <taxon>Eukaryota</taxon>
        <taxon>Metazoa</taxon>
        <taxon>Cnidaria</taxon>
        <taxon>Anthozoa</taxon>
        <taxon>Hexacorallia</taxon>
        <taxon>Scleractinia</taxon>
        <taxon>Astrocoeniina</taxon>
        <taxon>Pocilloporidae</taxon>
        <taxon>Pocillopora</taxon>
    </lineage>
</organism>
<dbReference type="PANTHER" id="PTHR21549">
    <property type="entry name" value="MUTATED IN BLADDER CANCER 1"/>
    <property type="match status" value="1"/>
</dbReference>
<gene>
    <name evidence="4" type="ORF">PMEA_00021581</name>
</gene>
<feature type="coiled-coil region" evidence="2">
    <location>
        <begin position="400"/>
        <end position="427"/>
    </location>
</feature>
<evidence type="ECO:0000313" key="4">
    <source>
        <dbReference type="EMBL" id="CAH3038231.1"/>
    </source>
</evidence>
<keyword evidence="5" id="KW-1185">Reference proteome</keyword>
<sequence length="478" mass="56188">MNNRTEPEGSSDADKSRKPRTQQQKNSEFFATLEQLEQRISALEKDRNTPLYSRRSEFRKDYCELEEVDLKGTNERKSEKSKLKQQLGKIRANVNKFQRDLQDVKPSPEFVEKLKEIMEEIENSMMTFKEQQRKIYDELMHEERTCLQEVAAMEKKFDSWSQLPAPATAAVDVKKAAGAITVSLPPAVAAFERFLAQTGGHSGGWDDYDQQLFLKLKSKHKNHEAFMRAAGSEIPGRSIDDVRQHDEWYSEYLILKESKKKAIQEWKYNKEAKKDDLLKDDEDELEEEEKIKRRKEEQIEKEREERVKQLNEWKVQKELDKAKTEEARLRLEMNKAREKEREERKRLEIKAQVEEYARQKAEEQAILQAARHARHHQEKEANKITAEEAAKIQERSQKMLDERKAKLKVKEVQKQEKEKRLQKLKSQVEVNVSRDPSRLYKLTAGWEQRKKEGPGTAGHGPSLHMPHRAVPSWRQGLS</sequence>
<feature type="compositionally biased region" description="Basic and acidic residues" evidence="3">
    <location>
        <begin position="289"/>
        <end position="307"/>
    </location>
</feature>
<dbReference type="EMBL" id="CALNXJ010000004">
    <property type="protein sequence ID" value="CAH3038231.1"/>
    <property type="molecule type" value="Genomic_DNA"/>
</dbReference>
<evidence type="ECO:0000256" key="3">
    <source>
        <dbReference type="SAM" id="MobiDB-lite"/>
    </source>
</evidence>